<dbReference type="CDD" id="cd19725">
    <property type="entry name" value="bHLH_TS_OLIG2_like"/>
    <property type="match status" value="1"/>
</dbReference>
<evidence type="ECO:0000256" key="1">
    <source>
        <dbReference type="SAM" id="MobiDB-lite"/>
    </source>
</evidence>
<feature type="domain" description="BHLH" evidence="2">
    <location>
        <begin position="197"/>
        <end position="251"/>
    </location>
</feature>
<dbReference type="Pfam" id="PF00010">
    <property type="entry name" value="HLH"/>
    <property type="match status" value="1"/>
</dbReference>
<proteinExistence type="predicted"/>
<feature type="compositionally biased region" description="Low complexity" evidence="1">
    <location>
        <begin position="324"/>
        <end position="354"/>
    </location>
</feature>
<reference evidence="4" key="1">
    <citation type="submission" date="2025-08" db="UniProtKB">
        <authorList>
            <consortium name="RefSeq"/>
        </authorList>
    </citation>
    <scope>IDENTIFICATION</scope>
</reference>
<organism evidence="3 4">
    <name type="scientific">Aplysia californica</name>
    <name type="common">California sea hare</name>
    <dbReference type="NCBI Taxonomy" id="6500"/>
    <lineage>
        <taxon>Eukaryota</taxon>
        <taxon>Metazoa</taxon>
        <taxon>Spiralia</taxon>
        <taxon>Lophotrochozoa</taxon>
        <taxon>Mollusca</taxon>
        <taxon>Gastropoda</taxon>
        <taxon>Heterobranchia</taxon>
        <taxon>Euthyneura</taxon>
        <taxon>Tectipleura</taxon>
        <taxon>Aplysiida</taxon>
        <taxon>Aplysioidea</taxon>
        <taxon>Aplysiidae</taxon>
        <taxon>Aplysia</taxon>
    </lineage>
</organism>
<feature type="region of interest" description="Disordered" evidence="1">
    <location>
        <begin position="324"/>
        <end position="366"/>
    </location>
</feature>
<evidence type="ECO:0000313" key="3">
    <source>
        <dbReference type="Proteomes" id="UP000694888"/>
    </source>
</evidence>
<feature type="region of interest" description="Disordered" evidence="1">
    <location>
        <begin position="273"/>
        <end position="306"/>
    </location>
</feature>
<feature type="compositionally biased region" description="Low complexity" evidence="1">
    <location>
        <begin position="296"/>
        <end position="306"/>
    </location>
</feature>
<dbReference type="InterPro" id="IPR050359">
    <property type="entry name" value="bHLH_transcription_factors"/>
</dbReference>
<feature type="region of interest" description="Disordered" evidence="1">
    <location>
        <begin position="40"/>
        <end position="70"/>
    </location>
</feature>
<keyword evidence="3" id="KW-1185">Reference proteome</keyword>
<feature type="compositionally biased region" description="Acidic residues" evidence="1">
    <location>
        <begin position="122"/>
        <end position="132"/>
    </location>
</feature>
<dbReference type="InterPro" id="IPR011598">
    <property type="entry name" value="bHLH_dom"/>
</dbReference>
<evidence type="ECO:0000259" key="2">
    <source>
        <dbReference type="PROSITE" id="PS50888"/>
    </source>
</evidence>
<dbReference type="SUPFAM" id="SSF47459">
    <property type="entry name" value="HLH, helix-loop-helix DNA-binding domain"/>
    <property type="match status" value="1"/>
</dbReference>
<evidence type="ECO:0000313" key="4">
    <source>
        <dbReference type="RefSeq" id="XP_005097679.1"/>
    </source>
</evidence>
<dbReference type="PANTHER" id="PTHR19290">
    <property type="entry name" value="BASIC HELIX-LOOP-HELIX PROTEIN NEUROGENIN-RELATED"/>
    <property type="match status" value="1"/>
</dbReference>
<dbReference type="InterPro" id="IPR036638">
    <property type="entry name" value="HLH_DNA-bd_sf"/>
</dbReference>
<accession>A0ABM0JN96</accession>
<dbReference type="PANTHER" id="PTHR19290:SF164">
    <property type="entry name" value="BHLH DOMAIN-CONTAINING PROTEIN"/>
    <property type="match status" value="1"/>
</dbReference>
<sequence>MATEADTSGGETVVSSNSLRHKEHHNNHHRHHPYLYRPHLQQQQQQHQQHQHQHHHHHLQQQHQHVSSMAAHLHNSEATNFLFSHHHGSGGRLSSNTKNFDDDDADDDDDDENNDNKLISVDDFEDSSDIEDDRQSHNSFSPAPSDSTVNSSSCTRSLRQHDDSNNSNNNNNKNSSSKLRKKGGLASKCVDDQELQQLRLKINSRERKRMHDLNSALDGLREVMPYAHGPSVRKLSKIATLLLAKNYILMLNSSLEEMKKLVSDIYHTHAPPRTPVLPTASSAALPPPPPPPPPSQQQQQQLSSAGSIAAAAVAAAAAAAAASATSSPSVSSNGGSNPTVTSSSSAGMSLGSPSRTPTTPVSEHIPPLALSLHHPGLPASTLPTHSSVSPIIPLAVPALRAPLHGLTPHDLGALTSSFIAAKSEIPGAHSVHSPTHHHAHAERFHSLSRWPVPCACAQCLTGGSSPLQLGLHFGRFPHPLLTSSASLTRKN</sequence>
<feature type="compositionally biased region" description="Pro residues" evidence="1">
    <location>
        <begin position="285"/>
        <end position="295"/>
    </location>
</feature>
<protein>
    <submittedName>
        <fullName evidence="4">Protein dimmed</fullName>
    </submittedName>
</protein>
<feature type="region of interest" description="Disordered" evidence="1">
    <location>
        <begin position="82"/>
        <end position="190"/>
    </location>
</feature>
<dbReference type="Proteomes" id="UP000694888">
    <property type="component" value="Unplaced"/>
</dbReference>
<feature type="compositionally biased region" description="Basic residues" evidence="1">
    <location>
        <begin position="49"/>
        <end position="60"/>
    </location>
</feature>
<feature type="compositionally biased region" description="Acidic residues" evidence="1">
    <location>
        <begin position="101"/>
        <end position="113"/>
    </location>
</feature>
<dbReference type="SMART" id="SM00353">
    <property type="entry name" value="HLH"/>
    <property type="match status" value="1"/>
</dbReference>
<dbReference type="Gene3D" id="4.10.280.10">
    <property type="entry name" value="Helix-loop-helix DNA-binding domain"/>
    <property type="match status" value="1"/>
</dbReference>
<dbReference type="PROSITE" id="PS50888">
    <property type="entry name" value="BHLH"/>
    <property type="match status" value="1"/>
</dbReference>
<feature type="compositionally biased region" description="Low complexity" evidence="1">
    <location>
        <begin position="165"/>
        <end position="177"/>
    </location>
</feature>
<feature type="compositionally biased region" description="Polar residues" evidence="1">
    <location>
        <begin position="137"/>
        <end position="157"/>
    </location>
</feature>
<gene>
    <name evidence="4" type="primary">LOC101848746</name>
</gene>
<name>A0ABM0JN96_APLCA</name>
<dbReference type="GeneID" id="101848746"/>
<dbReference type="RefSeq" id="XP_005097679.1">
    <property type="nucleotide sequence ID" value="XM_005097622.2"/>
</dbReference>